<dbReference type="AlphaFoldDB" id="A0A6N0NUF7"/>
<sequence length="61" mass="7266">MQFSVTSSRQVRSRVIKRRIMKGVGLRKLSFLGEYRRKSRYCSFAQERRARSFIALQMYGS</sequence>
<protein>
    <submittedName>
        <fullName evidence="1">Uncharacterized protein</fullName>
    </submittedName>
</protein>
<keyword evidence="2" id="KW-1185">Reference proteome</keyword>
<proteinExistence type="predicted"/>
<dbReference type="GeneID" id="55640415"/>
<evidence type="ECO:0000313" key="2">
    <source>
        <dbReference type="Proteomes" id="UP000509301"/>
    </source>
</evidence>
<dbReference type="Proteomes" id="UP000509301">
    <property type="component" value="Chromosome"/>
</dbReference>
<name>A0A6N0NUF7_9CREN</name>
<dbReference type="EMBL" id="CP049074">
    <property type="protein sequence ID" value="QKQ99107.1"/>
    <property type="molecule type" value="Genomic_DNA"/>
</dbReference>
<organism evidence="1 2">
    <name type="scientific">Metallosphaera tengchongensis</name>
    <dbReference type="NCBI Taxonomy" id="1532350"/>
    <lineage>
        <taxon>Archaea</taxon>
        <taxon>Thermoproteota</taxon>
        <taxon>Thermoprotei</taxon>
        <taxon>Sulfolobales</taxon>
        <taxon>Sulfolobaceae</taxon>
        <taxon>Metallosphaera</taxon>
    </lineage>
</organism>
<dbReference type="KEGG" id="mten:GWK48_00675"/>
<accession>A0A6N0NUF7</accession>
<reference evidence="1 2" key="1">
    <citation type="submission" date="2020-02" db="EMBL/GenBank/DDBJ databases">
        <title>Comparative genome analysis reveals the metabolism and evolution of the thermophilic archaeal genus Metallosphaera.</title>
        <authorList>
            <person name="Jiang C."/>
        </authorList>
    </citation>
    <scope>NUCLEOTIDE SEQUENCE [LARGE SCALE GENOMIC DNA]</scope>
    <source>
        <strain evidence="1 2">Ric-A</strain>
    </source>
</reference>
<gene>
    <name evidence="1" type="ORF">GWK48_00675</name>
</gene>
<dbReference type="RefSeq" id="WP_174628681.1">
    <property type="nucleotide sequence ID" value="NZ_CP049074.1"/>
</dbReference>
<evidence type="ECO:0000313" key="1">
    <source>
        <dbReference type="EMBL" id="QKQ99107.1"/>
    </source>
</evidence>